<protein>
    <submittedName>
        <fullName evidence="1">Uncharacterized protein</fullName>
    </submittedName>
</protein>
<dbReference type="AlphaFoldDB" id="A0AA91TRL8"/>
<accession>A0AA91TRL8</accession>
<evidence type="ECO:0000313" key="2">
    <source>
        <dbReference type="Proteomes" id="UP000216961"/>
    </source>
</evidence>
<dbReference type="EMBL" id="NPBQ01000091">
    <property type="protein sequence ID" value="PAD82391.1"/>
    <property type="molecule type" value="Genomic_DNA"/>
</dbReference>
<sequence>MGREKKDSEFFCLYYINFNKVFEIAMLLDNKVVTAEEKQKDNKHSVKLAAKVKTMLATVFDSSAEASYDYSRGSQLKTTVEVKMTNSVVLKELISQISVTDINISSAKYGQLIKIDDVNLSLVNEEETRQIKLVKQGVLDKFIHEEISIGELMKPMLSDYSYQLTGKKENENYLIKIPANSENEFENNYTIDDLLFGQVSLIGIYKGLKSADSLKNTFTYLTNTNNNQDTEITDSNTGEDVNIEESYHYIDILAITQKIHM</sequence>
<organism evidence="1 2">
    <name type="scientific">Niallia circulans</name>
    <name type="common">Bacillus circulans</name>
    <dbReference type="NCBI Taxonomy" id="1397"/>
    <lineage>
        <taxon>Bacteria</taxon>
        <taxon>Bacillati</taxon>
        <taxon>Bacillota</taxon>
        <taxon>Bacilli</taxon>
        <taxon>Bacillales</taxon>
        <taxon>Bacillaceae</taxon>
        <taxon>Niallia</taxon>
    </lineage>
</organism>
<comment type="caution">
    <text evidence="1">The sequence shown here is derived from an EMBL/GenBank/DDBJ whole genome shotgun (WGS) entry which is preliminary data.</text>
</comment>
<proteinExistence type="predicted"/>
<evidence type="ECO:0000313" key="1">
    <source>
        <dbReference type="EMBL" id="PAD82391.1"/>
    </source>
</evidence>
<gene>
    <name evidence="1" type="ORF">CHH57_14995</name>
</gene>
<name>A0AA91TRL8_NIACI</name>
<dbReference type="RefSeq" id="WP_095331384.1">
    <property type="nucleotide sequence ID" value="NZ_NPBQ01000091.1"/>
</dbReference>
<dbReference type="Proteomes" id="UP000216961">
    <property type="component" value="Unassembled WGS sequence"/>
</dbReference>
<reference evidence="1 2" key="1">
    <citation type="submission" date="2017-07" db="EMBL/GenBank/DDBJ databases">
        <title>Isolation and whole genome analysis of endospore-forming bacteria from heroin.</title>
        <authorList>
            <person name="Kalinowski J."/>
            <person name="Ahrens B."/>
            <person name="Al-Dilaimi A."/>
            <person name="Winkler A."/>
            <person name="Wibberg D."/>
            <person name="Schleenbecker U."/>
            <person name="Ruckert C."/>
            <person name="Wolfel R."/>
            <person name="Grass G."/>
        </authorList>
    </citation>
    <scope>NUCLEOTIDE SEQUENCE [LARGE SCALE GENOMIC DNA]</scope>
    <source>
        <strain evidence="1 2">7521-2</strain>
    </source>
</reference>